<dbReference type="GO" id="GO:0008410">
    <property type="term" value="F:CoA-transferase activity"/>
    <property type="evidence" value="ECO:0007669"/>
    <property type="project" value="TreeGrafter"/>
</dbReference>
<dbReference type="InterPro" id="IPR050483">
    <property type="entry name" value="CoA-transferase_III_domain"/>
</dbReference>
<name>X1SXM5_9ZZZZ</name>
<accession>X1SXM5</accession>
<dbReference type="AlphaFoldDB" id="X1SXM5"/>
<dbReference type="PANTHER" id="PTHR48207">
    <property type="entry name" value="SUCCINATE--HYDROXYMETHYLGLUTARATE COA-TRANSFERASE"/>
    <property type="match status" value="1"/>
</dbReference>
<proteinExistence type="predicted"/>
<dbReference type="Gene3D" id="3.40.50.10540">
    <property type="entry name" value="Crotonobetainyl-coa:carnitine coa-transferase, domain 1"/>
    <property type="match status" value="1"/>
</dbReference>
<dbReference type="PANTHER" id="PTHR48207:SF3">
    <property type="entry name" value="SUCCINATE--HYDROXYMETHYLGLUTARATE COA-TRANSFERASE"/>
    <property type="match status" value="1"/>
</dbReference>
<dbReference type="SUPFAM" id="SSF89796">
    <property type="entry name" value="CoA-transferase family III (CaiB/BaiF)"/>
    <property type="match status" value="1"/>
</dbReference>
<dbReference type="InterPro" id="IPR003673">
    <property type="entry name" value="CoA-Trfase_fam_III"/>
</dbReference>
<dbReference type="EMBL" id="BARW01019641">
    <property type="protein sequence ID" value="GAI97703.1"/>
    <property type="molecule type" value="Genomic_DNA"/>
</dbReference>
<keyword evidence="1" id="KW-0808">Transferase</keyword>
<reference evidence="2" key="1">
    <citation type="journal article" date="2014" name="Front. Microbiol.">
        <title>High frequency of phylogenetically diverse reductive dehalogenase-homologous genes in deep subseafloor sedimentary metagenomes.</title>
        <authorList>
            <person name="Kawai M."/>
            <person name="Futagami T."/>
            <person name="Toyoda A."/>
            <person name="Takaki Y."/>
            <person name="Nishi S."/>
            <person name="Hori S."/>
            <person name="Arai W."/>
            <person name="Tsubouchi T."/>
            <person name="Morono Y."/>
            <person name="Uchiyama I."/>
            <person name="Ito T."/>
            <person name="Fujiyama A."/>
            <person name="Inagaki F."/>
            <person name="Takami H."/>
        </authorList>
    </citation>
    <scope>NUCLEOTIDE SEQUENCE</scope>
    <source>
        <strain evidence="2">Expedition CK06-06</strain>
    </source>
</reference>
<organism evidence="2">
    <name type="scientific">marine sediment metagenome</name>
    <dbReference type="NCBI Taxonomy" id="412755"/>
    <lineage>
        <taxon>unclassified sequences</taxon>
        <taxon>metagenomes</taxon>
        <taxon>ecological metagenomes</taxon>
    </lineage>
</organism>
<protein>
    <submittedName>
        <fullName evidence="2">Uncharacterized protein</fullName>
    </submittedName>
</protein>
<dbReference type="InterPro" id="IPR023606">
    <property type="entry name" value="CoA-Trfase_III_dom_1_sf"/>
</dbReference>
<sequence length="202" mass="22745">MTAPKKVLEGVRILDLSRVWAGPLAVRMLADLGAQAILIEAPIGRAGGREALERMWQMRREGRHFPYYPDGDPGEQPWNRMGMYNDFNRNKLGITLDLRYPQGQDIFKRLVKTSDIVLENYTPRVMSNFGLDYPVLREVNPAIIMISMPGYGNSGPYRDYPAYGTTLEQHAGFSSILGCRPESDTLPAIVRHFSPSDGVLCR</sequence>
<gene>
    <name evidence="2" type="ORF">S12H4_33345</name>
</gene>
<comment type="caution">
    <text evidence="2">The sequence shown here is derived from an EMBL/GenBank/DDBJ whole genome shotgun (WGS) entry which is preliminary data.</text>
</comment>
<dbReference type="Pfam" id="PF02515">
    <property type="entry name" value="CoA_transf_3"/>
    <property type="match status" value="1"/>
</dbReference>
<evidence type="ECO:0000256" key="1">
    <source>
        <dbReference type="ARBA" id="ARBA00022679"/>
    </source>
</evidence>
<evidence type="ECO:0000313" key="2">
    <source>
        <dbReference type="EMBL" id="GAI97703.1"/>
    </source>
</evidence>